<dbReference type="InterPro" id="IPR036291">
    <property type="entry name" value="NAD(P)-bd_dom_sf"/>
</dbReference>
<protein>
    <submittedName>
        <fullName evidence="10">Uncharacterized protein</fullName>
    </submittedName>
</protein>
<proteinExistence type="inferred from homology"/>
<accession>A0A2G5V0B2</accession>
<dbReference type="InterPro" id="IPR002347">
    <property type="entry name" value="SDR_fam"/>
</dbReference>
<dbReference type="GO" id="GO:0070461">
    <property type="term" value="C:SAGA-type complex"/>
    <property type="evidence" value="ECO:0007669"/>
    <property type="project" value="UniProtKB-ARBA"/>
</dbReference>
<comment type="caution">
    <text evidence="10">The sequence shown here is derived from an EMBL/GenBank/DDBJ whole genome shotgun (WGS) entry which is preliminary data.</text>
</comment>
<comment type="subcellular location">
    <subcellularLocation>
        <location evidence="1">Nucleus</location>
    </subcellularLocation>
</comment>
<name>A0A2G5V0B2_9PELO</name>
<dbReference type="Pfam" id="PF22941">
    <property type="entry name" value="TADA2A-like_3rd"/>
    <property type="match status" value="1"/>
</dbReference>
<evidence type="ECO:0000313" key="11">
    <source>
        <dbReference type="Proteomes" id="UP000230233"/>
    </source>
</evidence>
<dbReference type="InterPro" id="IPR017884">
    <property type="entry name" value="SANT_dom"/>
</dbReference>
<reference evidence="11" key="1">
    <citation type="submission" date="2017-10" db="EMBL/GenBank/DDBJ databases">
        <title>Rapid genome shrinkage in a self-fertile nematode reveals novel sperm competition proteins.</title>
        <authorList>
            <person name="Yin D."/>
            <person name="Schwarz E.M."/>
            <person name="Thomas C.G."/>
            <person name="Felde R.L."/>
            <person name="Korf I.F."/>
            <person name="Cutter A.D."/>
            <person name="Schartner C.M."/>
            <person name="Ralston E.J."/>
            <person name="Meyer B.J."/>
            <person name="Haag E.S."/>
        </authorList>
    </citation>
    <scope>NUCLEOTIDE SEQUENCE [LARGE SCALE GENOMIC DNA]</scope>
    <source>
        <strain evidence="11">JU1422</strain>
    </source>
</reference>
<comment type="similarity">
    <text evidence="2">Belongs to the short-chain dehydrogenases/reductases (SDR) family.</text>
</comment>
<dbReference type="PANTHER" id="PTHR24320">
    <property type="entry name" value="RETINOL DEHYDROGENASE"/>
    <property type="match status" value="1"/>
</dbReference>
<dbReference type="Proteomes" id="UP000230233">
    <property type="component" value="Chromosome II"/>
</dbReference>
<feature type="compositionally biased region" description="Basic residues" evidence="7">
    <location>
        <begin position="327"/>
        <end position="341"/>
    </location>
</feature>
<sequence length="938" mass="107294">MPNDSSEPPTCFSCTLQLTETIHVKCNECPVSVCMLCFQCGAESPPHKRGHNYELVKPYEDGDGMTWTHEDEFELLKAAHKFKMGNWGEIAESIGRGRRDGQHCKDYFEKHFVRGWIGQYSIKKAHWEKTKYEMSINQTLESVLQKNCLESTERMLLIADAYRDSGENLDVHDTKLGAKVQQILEKYIQKCVDNEIEIKYERPQALKGQYHTVLEVDPLDPDDKKSRKSVKLEVKMEVGSDVSDNEESPGPSSSTRRNGPPSPKKKKTTRVIRESSTDSEKTPSDNERLERDTEDEDQAASEFETCPEYSEEEEDKKPKKGSATPSTRRRKRKRLMMSKKERRLSEFRKKMNREQNMVENKLKMATLRGICSSDEVKLLRQDFPRLIHENGVSKSDRPKIRQSTELNLLGYNIEREEFETEWFNEAEQLISRLTISAAPPQVDERLDWENDIKFARLRHYIRLLGIRKAKRNTVLEHDKINEFIRWYKEACLLSKNKSMSEMMDSRTEKEKLLAMTQQFLKRDEYQALRASLEKIDAMTERIEVLQELQRNEKPRRGSFLVTNVASDGLTAVAVTNPHRRFQIMDDELAEARGEGYGRKREFHSRSSALVTLKDLDLTGKTYAITGTTSGIGIETARALALKGAHVVMFNRNIVESEKLKKRIEDEQSDVKIDFISCDLNSLQSAKAAADVFLSKHWPLHGLILNAGVFAPNSKMTFDNFESHFGVNHLAQFLLVKELLPALRQSSPSRIVFVSSVSSSHTGLKADMTRNEKVKKLCPENANEFYYKLYAYSKMCQVLTAFKIHRDEYVSNGISTYALHPGTMIGTDISRGFGFFGKFWNVISKPFTKTLAQGAATSVYCVAHPDVAELSGKFWESCWDDEKSLDADIARDISLQDELWEHSECLIDEWFKSQRPIATIGNGDVSPSAISDTSSEENA</sequence>
<dbReference type="Pfam" id="PF00106">
    <property type="entry name" value="adh_short"/>
    <property type="match status" value="1"/>
</dbReference>
<dbReference type="InterPro" id="IPR055141">
    <property type="entry name" value="TADA2A_B-like_dom"/>
</dbReference>
<keyword evidence="4" id="KW-0863">Zinc-finger</keyword>
<keyword evidence="11" id="KW-1185">Reference proteome</keyword>
<evidence type="ECO:0000256" key="6">
    <source>
        <dbReference type="ARBA" id="ARBA00023002"/>
    </source>
</evidence>
<feature type="compositionally biased region" description="Basic and acidic residues" evidence="7">
    <location>
        <begin position="271"/>
        <end position="291"/>
    </location>
</feature>
<dbReference type="SUPFAM" id="SSF51735">
    <property type="entry name" value="NAD(P)-binding Rossmann-fold domains"/>
    <property type="match status" value="1"/>
</dbReference>
<dbReference type="CDD" id="cd00167">
    <property type="entry name" value="SANT"/>
    <property type="match status" value="1"/>
</dbReference>
<dbReference type="Gene3D" id="3.40.50.720">
    <property type="entry name" value="NAD(P)-binding Rossmann-like Domain"/>
    <property type="match status" value="1"/>
</dbReference>
<dbReference type="InterPro" id="IPR001005">
    <property type="entry name" value="SANT/Myb"/>
</dbReference>
<dbReference type="GO" id="GO:0008270">
    <property type="term" value="F:zinc ion binding"/>
    <property type="evidence" value="ECO:0007669"/>
    <property type="project" value="UniProtKB-KW"/>
</dbReference>
<dbReference type="AlphaFoldDB" id="A0A2G5V0B2"/>
<evidence type="ECO:0000256" key="1">
    <source>
        <dbReference type="ARBA" id="ARBA00004123"/>
    </source>
</evidence>
<dbReference type="PANTHER" id="PTHR24320:SF95">
    <property type="entry name" value="DEHYDROGENASES, SHORT CHAIN"/>
    <property type="match status" value="1"/>
</dbReference>
<keyword evidence="3" id="KW-0479">Metal-binding</keyword>
<dbReference type="SMART" id="SM00717">
    <property type="entry name" value="SANT"/>
    <property type="match status" value="1"/>
</dbReference>
<feature type="domain" description="Myb-like" evidence="8">
    <location>
        <begin position="67"/>
        <end position="112"/>
    </location>
</feature>
<dbReference type="Pfam" id="PF00249">
    <property type="entry name" value="Myb_DNA-binding"/>
    <property type="match status" value="1"/>
</dbReference>
<dbReference type="EMBL" id="PDUG01000002">
    <property type="protein sequence ID" value="PIC45223.1"/>
    <property type="molecule type" value="Genomic_DNA"/>
</dbReference>
<dbReference type="Gene3D" id="1.10.10.60">
    <property type="entry name" value="Homeodomain-like"/>
    <property type="match status" value="1"/>
</dbReference>
<dbReference type="GO" id="GO:0016491">
    <property type="term" value="F:oxidoreductase activity"/>
    <property type="evidence" value="ECO:0007669"/>
    <property type="project" value="UniProtKB-KW"/>
</dbReference>
<organism evidence="10 11">
    <name type="scientific">Caenorhabditis nigoni</name>
    <dbReference type="NCBI Taxonomy" id="1611254"/>
    <lineage>
        <taxon>Eukaryota</taxon>
        <taxon>Metazoa</taxon>
        <taxon>Ecdysozoa</taxon>
        <taxon>Nematoda</taxon>
        <taxon>Chromadorea</taxon>
        <taxon>Rhabditida</taxon>
        <taxon>Rhabditina</taxon>
        <taxon>Rhabditomorpha</taxon>
        <taxon>Rhabditoidea</taxon>
        <taxon>Rhabditidae</taxon>
        <taxon>Peloderinae</taxon>
        <taxon>Caenorhabditis</taxon>
    </lineage>
</organism>
<evidence type="ECO:0000259" key="8">
    <source>
        <dbReference type="PROSITE" id="PS50090"/>
    </source>
</evidence>
<dbReference type="Pfam" id="PF25299">
    <property type="entry name" value="ZZ_ADA2"/>
    <property type="match status" value="1"/>
</dbReference>
<evidence type="ECO:0000256" key="5">
    <source>
        <dbReference type="ARBA" id="ARBA00022833"/>
    </source>
</evidence>
<evidence type="ECO:0000256" key="2">
    <source>
        <dbReference type="ARBA" id="ARBA00006484"/>
    </source>
</evidence>
<keyword evidence="6" id="KW-0560">Oxidoreductase</keyword>
<feature type="region of interest" description="Disordered" evidence="7">
    <location>
        <begin position="216"/>
        <end position="341"/>
    </location>
</feature>
<dbReference type="PROSITE" id="PS51293">
    <property type="entry name" value="SANT"/>
    <property type="match status" value="1"/>
</dbReference>
<evidence type="ECO:0000256" key="4">
    <source>
        <dbReference type="ARBA" id="ARBA00022771"/>
    </source>
</evidence>
<dbReference type="PROSITE" id="PS50090">
    <property type="entry name" value="MYB_LIKE"/>
    <property type="match status" value="1"/>
</dbReference>
<gene>
    <name evidence="10" type="primary">Cnig_chr_II.g5315</name>
    <name evidence="10" type="ORF">B9Z55_005315</name>
</gene>
<evidence type="ECO:0000259" key="9">
    <source>
        <dbReference type="PROSITE" id="PS51293"/>
    </source>
</evidence>
<dbReference type="CDD" id="cd02335">
    <property type="entry name" value="ZZ_ADA2"/>
    <property type="match status" value="1"/>
</dbReference>
<feature type="domain" description="SANT" evidence="9">
    <location>
        <begin position="62"/>
        <end position="116"/>
    </location>
</feature>
<dbReference type="OrthoDB" id="270417at2759"/>
<feature type="compositionally biased region" description="Basic and acidic residues" evidence="7">
    <location>
        <begin position="221"/>
        <end position="238"/>
    </location>
</feature>
<evidence type="ECO:0000313" key="10">
    <source>
        <dbReference type="EMBL" id="PIC45223.1"/>
    </source>
</evidence>
<dbReference type="STRING" id="1611254.A0A2G5V0B2"/>
<evidence type="ECO:0000256" key="7">
    <source>
        <dbReference type="SAM" id="MobiDB-lite"/>
    </source>
</evidence>
<dbReference type="InterPro" id="IPR000433">
    <property type="entry name" value="Znf_ZZ"/>
</dbReference>
<dbReference type="InterPro" id="IPR009057">
    <property type="entry name" value="Homeodomain-like_sf"/>
</dbReference>
<dbReference type="GO" id="GO:0005634">
    <property type="term" value="C:nucleus"/>
    <property type="evidence" value="ECO:0007669"/>
    <property type="project" value="UniProtKB-SubCell"/>
</dbReference>
<keyword evidence="5" id="KW-0862">Zinc</keyword>
<evidence type="ECO:0000256" key="3">
    <source>
        <dbReference type="ARBA" id="ARBA00022723"/>
    </source>
</evidence>
<dbReference type="SUPFAM" id="SSF46689">
    <property type="entry name" value="Homeodomain-like"/>
    <property type="match status" value="1"/>
</dbReference>
<dbReference type="InterPro" id="IPR041983">
    <property type="entry name" value="ADA2-like_ZZ"/>
</dbReference>